<protein>
    <submittedName>
        <fullName evidence="4">SDR family oxidoreductase</fullName>
    </submittedName>
</protein>
<dbReference type="SUPFAM" id="SSF51735">
    <property type="entry name" value="NAD(P)-binding Rossmann-fold domains"/>
    <property type="match status" value="1"/>
</dbReference>
<dbReference type="Pfam" id="PF00106">
    <property type="entry name" value="adh_short"/>
    <property type="match status" value="1"/>
</dbReference>
<evidence type="ECO:0000313" key="5">
    <source>
        <dbReference type="Proteomes" id="UP000676194"/>
    </source>
</evidence>
<reference evidence="4" key="1">
    <citation type="submission" date="2021-05" db="EMBL/GenBank/DDBJ databases">
        <title>Complete genome sequence of the cellulolytic planctomycete Telmatocola sphagniphila SP2T and characterization of the first cellulase from planctomycetes.</title>
        <authorList>
            <person name="Rakitin A.L."/>
            <person name="Beletsky A.V."/>
            <person name="Naumoff D.G."/>
            <person name="Kulichevskaya I.S."/>
            <person name="Mardanov A.V."/>
            <person name="Ravin N.V."/>
            <person name="Dedysh S.N."/>
        </authorList>
    </citation>
    <scope>NUCLEOTIDE SEQUENCE</scope>
    <source>
        <strain evidence="4">SP2T</strain>
    </source>
</reference>
<dbReference type="AlphaFoldDB" id="A0A8E6EV74"/>
<dbReference type="PANTHER" id="PTHR44196:SF1">
    <property type="entry name" value="DEHYDROGENASE_REDUCTASE SDR FAMILY MEMBER 7B"/>
    <property type="match status" value="1"/>
</dbReference>
<comment type="similarity">
    <text evidence="1 3">Belongs to the short-chain dehydrogenases/reductases (SDR) family.</text>
</comment>
<dbReference type="PRINTS" id="PR00081">
    <property type="entry name" value="GDHRDH"/>
</dbReference>
<dbReference type="Proteomes" id="UP000676194">
    <property type="component" value="Chromosome"/>
</dbReference>
<evidence type="ECO:0000256" key="3">
    <source>
        <dbReference type="RuleBase" id="RU000363"/>
    </source>
</evidence>
<organism evidence="4 5">
    <name type="scientific">Telmatocola sphagniphila</name>
    <dbReference type="NCBI Taxonomy" id="1123043"/>
    <lineage>
        <taxon>Bacteria</taxon>
        <taxon>Pseudomonadati</taxon>
        <taxon>Planctomycetota</taxon>
        <taxon>Planctomycetia</taxon>
        <taxon>Gemmatales</taxon>
        <taxon>Gemmataceae</taxon>
    </lineage>
</organism>
<dbReference type="PRINTS" id="PR00080">
    <property type="entry name" value="SDRFAMILY"/>
</dbReference>
<dbReference type="EMBL" id="CP074694">
    <property type="protein sequence ID" value="QVL32227.1"/>
    <property type="molecule type" value="Genomic_DNA"/>
</dbReference>
<accession>A0A8E6EV74</accession>
<sequence length="223" mass="23846">MSTATALAEGGAQVALLARSKAALVELSSRLPRSWPVVADMTDFESVRQAVREVHQHYGRIDGLINNAGRSYAAAVEEIDPVIFDEIFHLNVLGPIVAMQAVIPIMRSAGAGSIVNVNSGTAFMTVPQYSVYSSSKRALLGFSLTARAELEKDGIVVSEVYPFITDTNFGKNRMGNPSGGGPSANYAEGDKPEFVAGLILKAIEEGLAQYFANDRLRRLAGVK</sequence>
<dbReference type="GO" id="GO:0016020">
    <property type="term" value="C:membrane"/>
    <property type="evidence" value="ECO:0007669"/>
    <property type="project" value="TreeGrafter"/>
</dbReference>
<keyword evidence="5" id="KW-1185">Reference proteome</keyword>
<dbReference type="PANTHER" id="PTHR44196">
    <property type="entry name" value="DEHYDROGENASE/REDUCTASE SDR FAMILY MEMBER 7B"/>
    <property type="match status" value="1"/>
</dbReference>
<keyword evidence="2" id="KW-0560">Oxidoreductase</keyword>
<dbReference type="Gene3D" id="3.40.50.720">
    <property type="entry name" value="NAD(P)-binding Rossmann-like Domain"/>
    <property type="match status" value="1"/>
</dbReference>
<dbReference type="InterPro" id="IPR002347">
    <property type="entry name" value="SDR_fam"/>
</dbReference>
<dbReference type="GO" id="GO:0016491">
    <property type="term" value="F:oxidoreductase activity"/>
    <property type="evidence" value="ECO:0007669"/>
    <property type="project" value="UniProtKB-KW"/>
</dbReference>
<evidence type="ECO:0000256" key="2">
    <source>
        <dbReference type="ARBA" id="ARBA00023002"/>
    </source>
</evidence>
<dbReference type="CDD" id="cd05233">
    <property type="entry name" value="SDR_c"/>
    <property type="match status" value="1"/>
</dbReference>
<evidence type="ECO:0000313" key="4">
    <source>
        <dbReference type="EMBL" id="QVL32227.1"/>
    </source>
</evidence>
<dbReference type="PROSITE" id="PS00061">
    <property type="entry name" value="ADH_SHORT"/>
    <property type="match status" value="1"/>
</dbReference>
<proteinExistence type="inferred from homology"/>
<name>A0A8E6EV74_9BACT</name>
<dbReference type="InterPro" id="IPR036291">
    <property type="entry name" value="NAD(P)-bd_dom_sf"/>
</dbReference>
<dbReference type="InterPro" id="IPR020904">
    <property type="entry name" value="Sc_DH/Rdtase_CS"/>
</dbReference>
<gene>
    <name evidence="4" type="ORF">KIH39_25895</name>
</gene>
<dbReference type="KEGG" id="tsph:KIH39_25895"/>
<evidence type="ECO:0000256" key="1">
    <source>
        <dbReference type="ARBA" id="ARBA00006484"/>
    </source>
</evidence>